<dbReference type="OrthoDB" id="76898at2759"/>
<evidence type="ECO:0000313" key="5">
    <source>
        <dbReference type="WBParaSite" id="ECPE_0000456901-mRNA-1"/>
    </source>
</evidence>
<feature type="domain" description="RyR/IP3R Homology associated" evidence="2">
    <location>
        <begin position="318"/>
        <end position="366"/>
    </location>
</feature>
<evidence type="ECO:0000313" key="3">
    <source>
        <dbReference type="EMBL" id="VDP72966.1"/>
    </source>
</evidence>
<dbReference type="InterPro" id="IPR015925">
    <property type="entry name" value="Ryanodine_IP3_receptor"/>
</dbReference>
<dbReference type="WBParaSite" id="ECPE_0000456901-mRNA-1">
    <property type="protein sequence ID" value="ECPE_0000456901-mRNA-1"/>
    <property type="gene ID" value="ECPE_0000456901"/>
</dbReference>
<dbReference type="GO" id="GO:0006816">
    <property type="term" value="P:calcium ion transport"/>
    <property type="evidence" value="ECO:0007669"/>
    <property type="project" value="InterPro"/>
</dbReference>
<evidence type="ECO:0000313" key="4">
    <source>
        <dbReference type="Proteomes" id="UP000272942"/>
    </source>
</evidence>
<protein>
    <submittedName>
        <fullName evidence="5">RIH_assoc domain-containing protein</fullName>
    </submittedName>
</protein>
<dbReference type="EMBL" id="UZAN01041421">
    <property type="protein sequence ID" value="VDP72966.1"/>
    <property type="molecule type" value="Genomic_DNA"/>
</dbReference>
<reference evidence="3 4" key="2">
    <citation type="submission" date="2018-11" db="EMBL/GenBank/DDBJ databases">
        <authorList>
            <consortium name="Pathogen Informatics"/>
        </authorList>
    </citation>
    <scope>NUCLEOTIDE SEQUENCE [LARGE SCALE GENOMIC DNA]</scope>
    <source>
        <strain evidence="3 4">Egypt</strain>
    </source>
</reference>
<organism evidence="5">
    <name type="scientific">Echinostoma caproni</name>
    <dbReference type="NCBI Taxonomy" id="27848"/>
    <lineage>
        <taxon>Eukaryota</taxon>
        <taxon>Metazoa</taxon>
        <taxon>Spiralia</taxon>
        <taxon>Lophotrochozoa</taxon>
        <taxon>Platyhelminthes</taxon>
        <taxon>Trematoda</taxon>
        <taxon>Digenea</taxon>
        <taxon>Plagiorchiida</taxon>
        <taxon>Echinostomata</taxon>
        <taxon>Echinostomatoidea</taxon>
        <taxon>Echinostomatidae</taxon>
        <taxon>Echinostoma</taxon>
    </lineage>
</organism>
<evidence type="ECO:0000259" key="2">
    <source>
        <dbReference type="Pfam" id="PF08454"/>
    </source>
</evidence>
<gene>
    <name evidence="3" type="ORF">ECPE_LOCUS4557</name>
</gene>
<evidence type="ECO:0000256" key="1">
    <source>
        <dbReference type="SAM" id="MobiDB-lite"/>
    </source>
</evidence>
<proteinExistence type="predicted"/>
<dbReference type="InterPro" id="IPR013662">
    <property type="entry name" value="RIH_assoc-dom"/>
</dbReference>
<keyword evidence="4" id="KW-1185">Reference proteome</keyword>
<accession>A0A183AC72</accession>
<feature type="region of interest" description="Disordered" evidence="1">
    <location>
        <begin position="280"/>
        <end position="311"/>
    </location>
</feature>
<dbReference type="AlphaFoldDB" id="A0A183AC72"/>
<dbReference type="Proteomes" id="UP000272942">
    <property type="component" value="Unassembled WGS sequence"/>
</dbReference>
<name>A0A183AC72_9TREM</name>
<feature type="region of interest" description="Disordered" evidence="1">
    <location>
        <begin position="1"/>
        <end position="20"/>
    </location>
</feature>
<sequence length="628" mass="69654">MSSTSDGLNPPGPGPDGAVRTQARRRFTQVLTMLTHGSGALSKRKRLNSLMERTTGREVDDPVTETETAIHCVVVTPQTHQALVSELTGSTKGGKSSELTNRIEQFWDSVVSRIDRYLGDRIQDERIQLVNTLCGTENDRPTNAFPVVGASNLDLDRNAFVSKIIQHAYHLALQSGSDQFTRLLDLMNSMLKSIESKDSNHPEALDSLTKRQEFLAKHGLCELIVRCMSDTKIGEATFMKALQIQFYNALTNQKKTYGEFFSVFFRRLHTMQTQFDRHTGLEVSGRGNSKPRNGLRMSEADGGTHPQPISSSTMELIDSITPLLKFMRALCARHNEPFQNLFRHQPENVTSYNLVEETQMLLLGFSPIETTELNGSLQQIQASCSNRPEESNTRPRGTRMEVAMTTAFIPGQLDGRSGNKATTDKQRAGQKRYADLCWITDPPVAQFFVLILSCLTAFCEGPCTENQELVASPGAGCLEAVGNAVLSKLPSGDHVDGRSLRLYNLITEVKSEAIHYHYGMSRQFKDTHLGEKLQTIAHQLYILVRHLFIDCPSCILPNEARISAIDDQSGCGTCATERPGLNTTLRSISVSNAESTTTCALVFFSDRTAQIECYRHGLVAQPAQAMRV</sequence>
<reference evidence="5" key="1">
    <citation type="submission" date="2016-06" db="UniProtKB">
        <authorList>
            <consortium name="WormBaseParasite"/>
        </authorList>
    </citation>
    <scope>IDENTIFICATION</scope>
</reference>
<dbReference type="Pfam" id="PF08454">
    <property type="entry name" value="RIH_assoc"/>
    <property type="match status" value="1"/>
</dbReference>
<dbReference type="PANTHER" id="PTHR13715">
    <property type="entry name" value="RYANODINE RECEPTOR AND IP3 RECEPTOR"/>
    <property type="match status" value="1"/>
</dbReference>
<dbReference type="PANTHER" id="PTHR13715:SF99">
    <property type="entry name" value="INOSITOL 1,4,5-TRISPHOSPHATE RECEPTOR-LIKE PROTEIN A"/>
    <property type="match status" value="1"/>
</dbReference>